<dbReference type="AlphaFoldDB" id="A0A371ET71"/>
<evidence type="ECO:0000313" key="3">
    <source>
        <dbReference type="Proteomes" id="UP000257109"/>
    </source>
</evidence>
<keyword evidence="3" id="KW-1185">Reference proteome</keyword>
<evidence type="ECO:0000256" key="1">
    <source>
        <dbReference type="SAM" id="MobiDB-lite"/>
    </source>
</evidence>
<proteinExistence type="predicted"/>
<dbReference type="EMBL" id="QJKJ01012244">
    <property type="protein sequence ID" value="RDX69139.1"/>
    <property type="molecule type" value="Genomic_DNA"/>
</dbReference>
<gene>
    <name evidence="2" type="ORF">CR513_51794</name>
</gene>
<comment type="caution">
    <text evidence="2">The sequence shown here is derived from an EMBL/GenBank/DDBJ whole genome shotgun (WGS) entry which is preliminary data.</text>
</comment>
<evidence type="ECO:0000313" key="2">
    <source>
        <dbReference type="EMBL" id="RDX69139.1"/>
    </source>
</evidence>
<feature type="compositionally biased region" description="Basic and acidic residues" evidence="1">
    <location>
        <begin position="18"/>
        <end position="29"/>
    </location>
</feature>
<name>A0A371ET71_MUCPR</name>
<feature type="non-terminal residue" evidence="2">
    <location>
        <position position="1"/>
    </location>
</feature>
<reference evidence="2" key="1">
    <citation type="submission" date="2018-05" db="EMBL/GenBank/DDBJ databases">
        <title>Draft genome of Mucuna pruriens seed.</title>
        <authorList>
            <person name="Nnadi N.E."/>
            <person name="Vos R."/>
            <person name="Hasami M.H."/>
            <person name="Devisetty U.K."/>
            <person name="Aguiy J.C."/>
        </authorList>
    </citation>
    <scope>NUCLEOTIDE SEQUENCE [LARGE SCALE GENOMIC DNA]</scope>
    <source>
        <strain evidence="2">JCA_2017</strain>
    </source>
</reference>
<dbReference type="Proteomes" id="UP000257109">
    <property type="component" value="Unassembled WGS sequence"/>
</dbReference>
<sequence length="69" mass="8145">MKQLATSNLEFQQNMNSTKHEPHHLRPQDANRTVSKHCKPFTVSRVRQSTLTNNSKFEGKCERSNFEKW</sequence>
<feature type="region of interest" description="Disordered" evidence="1">
    <location>
        <begin position="16"/>
        <end position="36"/>
    </location>
</feature>
<organism evidence="2 3">
    <name type="scientific">Mucuna pruriens</name>
    <name type="common">Velvet bean</name>
    <name type="synonym">Dolichos pruriens</name>
    <dbReference type="NCBI Taxonomy" id="157652"/>
    <lineage>
        <taxon>Eukaryota</taxon>
        <taxon>Viridiplantae</taxon>
        <taxon>Streptophyta</taxon>
        <taxon>Embryophyta</taxon>
        <taxon>Tracheophyta</taxon>
        <taxon>Spermatophyta</taxon>
        <taxon>Magnoliopsida</taxon>
        <taxon>eudicotyledons</taxon>
        <taxon>Gunneridae</taxon>
        <taxon>Pentapetalae</taxon>
        <taxon>rosids</taxon>
        <taxon>fabids</taxon>
        <taxon>Fabales</taxon>
        <taxon>Fabaceae</taxon>
        <taxon>Papilionoideae</taxon>
        <taxon>50 kb inversion clade</taxon>
        <taxon>NPAAA clade</taxon>
        <taxon>indigoferoid/millettioid clade</taxon>
        <taxon>Phaseoleae</taxon>
        <taxon>Mucuna</taxon>
    </lineage>
</organism>
<accession>A0A371ET71</accession>
<protein>
    <submittedName>
        <fullName evidence="2">Uncharacterized protein</fullName>
    </submittedName>
</protein>